<gene>
    <name evidence="6" type="primary">menC</name>
    <name evidence="6" type="ORF">ENJ12_09290</name>
</gene>
<evidence type="ECO:0000256" key="2">
    <source>
        <dbReference type="ARBA" id="ARBA00022842"/>
    </source>
</evidence>
<dbReference type="InterPro" id="IPR029065">
    <property type="entry name" value="Enolase_C-like"/>
</dbReference>
<dbReference type="InterPro" id="IPR029017">
    <property type="entry name" value="Enolase-like_N"/>
</dbReference>
<dbReference type="InterPro" id="IPR041338">
    <property type="entry name" value="OSBS_N"/>
</dbReference>
<comment type="caution">
    <text evidence="6">The sequence shown here is derived from an EMBL/GenBank/DDBJ whole genome shotgun (WGS) entry which is preliminary data.</text>
</comment>
<evidence type="ECO:0000313" key="6">
    <source>
        <dbReference type="EMBL" id="HEC07034.1"/>
    </source>
</evidence>
<evidence type="ECO:0000259" key="5">
    <source>
        <dbReference type="SMART" id="SM00922"/>
    </source>
</evidence>
<dbReference type="SFLD" id="SFLDS00001">
    <property type="entry name" value="Enolase"/>
    <property type="match status" value="1"/>
</dbReference>
<evidence type="ECO:0000256" key="1">
    <source>
        <dbReference type="ARBA" id="ARBA00022723"/>
    </source>
</evidence>
<dbReference type="SFLD" id="SFLDG00180">
    <property type="entry name" value="muconate_cycloisomerase"/>
    <property type="match status" value="1"/>
</dbReference>
<dbReference type="SUPFAM" id="SSF54826">
    <property type="entry name" value="Enolase N-terminal domain-like"/>
    <property type="match status" value="1"/>
</dbReference>
<dbReference type="Proteomes" id="UP000886339">
    <property type="component" value="Unassembled WGS sequence"/>
</dbReference>
<dbReference type="Gene3D" id="3.30.390.10">
    <property type="entry name" value="Enolase-like, N-terminal domain"/>
    <property type="match status" value="1"/>
</dbReference>
<reference evidence="6" key="1">
    <citation type="journal article" date="2020" name="mSystems">
        <title>Genome- and Community-Level Interaction Insights into Carbon Utilization and Element Cycling Functions of Hydrothermarchaeota in Hydrothermal Sediment.</title>
        <authorList>
            <person name="Zhou Z."/>
            <person name="Liu Y."/>
            <person name="Xu W."/>
            <person name="Pan J."/>
            <person name="Luo Z.H."/>
            <person name="Li M."/>
        </authorList>
    </citation>
    <scope>NUCLEOTIDE SEQUENCE [LARGE SCALE GENOMIC DNA]</scope>
    <source>
        <strain evidence="6">HyVt-458</strain>
    </source>
</reference>
<dbReference type="EMBL" id="DRLF01000323">
    <property type="protein sequence ID" value="HEC07034.1"/>
    <property type="molecule type" value="Genomic_DNA"/>
</dbReference>
<sequence>MALEISFYPYKLPLIAAWPGMIRNPMRFREGWVVKAKEHNCSGIGDCAPFQAFGTESKREAHRFLLQCAGNTWPDSAALLGKLEKQRSEYPASCFALETALLDLESRKADLPLRKMLNSKSSDNARVNALSGSICDENTLSSIESGFNVIKLKVGKQAVEEELACLKALCRKLPPQHLLRLDANGAWSLDEARYFLAASQGLPIESLEEPLRETGLAAFADLQNQTDITLALDESLKNLDLNEVLTNPTIRRLVLKPGVQGGLCCTLALAESAAAAGKESVITTLVDSAIGVQATCQLAAATDPLSPGLAHGLATSDWLSKDIAKPPEIRAGYVFLSDTPGLGIHETF</sequence>
<dbReference type="EC" id="4.2.1.113" evidence="4"/>
<name>A0A831RXT4_9GAMM</name>
<accession>A0A831RXT4</accession>
<dbReference type="NCBIfam" id="TIGR01927">
    <property type="entry name" value="menC_gam_Gplu"/>
    <property type="match status" value="1"/>
</dbReference>
<evidence type="ECO:0000256" key="4">
    <source>
        <dbReference type="NCBIfam" id="TIGR01927"/>
    </source>
</evidence>
<dbReference type="GO" id="GO:0009234">
    <property type="term" value="P:menaquinone biosynthetic process"/>
    <property type="evidence" value="ECO:0007669"/>
    <property type="project" value="UniProtKB-UniRule"/>
</dbReference>
<dbReference type="InterPro" id="IPR036849">
    <property type="entry name" value="Enolase-like_C_sf"/>
</dbReference>
<dbReference type="Pfam" id="PF13378">
    <property type="entry name" value="MR_MLE_C"/>
    <property type="match status" value="1"/>
</dbReference>
<dbReference type="AlphaFoldDB" id="A0A831RXT4"/>
<dbReference type="SUPFAM" id="SSF51604">
    <property type="entry name" value="Enolase C-terminal domain-like"/>
    <property type="match status" value="1"/>
</dbReference>
<dbReference type="Pfam" id="PF21508">
    <property type="entry name" value="MenC_N"/>
    <property type="match status" value="1"/>
</dbReference>
<proteinExistence type="predicted"/>
<protein>
    <recommendedName>
        <fullName evidence="4">o-succinylbenzoate synthase</fullName>
        <ecNumber evidence="4">4.2.1.113</ecNumber>
    </recommendedName>
</protein>
<feature type="domain" description="Mandelate racemase/muconate lactonizing enzyme C-terminal" evidence="5">
    <location>
        <begin position="136"/>
        <end position="229"/>
    </location>
</feature>
<dbReference type="InterPro" id="IPR013342">
    <property type="entry name" value="Mandelate_racemase_C"/>
</dbReference>
<keyword evidence="2" id="KW-0460">Magnesium</keyword>
<dbReference type="GO" id="GO:0046872">
    <property type="term" value="F:metal ion binding"/>
    <property type="evidence" value="ECO:0007669"/>
    <property type="project" value="UniProtKB-KW"/>
</dbReference>
<evidence type="ECO:0000256" key="3">
    <source>
        <dbReference type="ARBA" id="ARBA00023239"/>
    </source>
</evidence>
<keyword evidence="1" id="KW-0479">Metal-binding</keyword>
<dbReference type="Gene3D" id="3.20.20.120">
    <property type="entry name" value="Enolase-like C-terminal domain"/>
    <property type="match status" value="1"/>
</dbReference>
<dbReference type="PANTHER" id="PTHR48073:SF2">
    <property type="entry name" value="O-SUCCINYLBENZOATE SYNTHASE"/>
    <property type="match status" value="1"/>
</dbReference>
<dbReference type="SMART" id="SM00922">
    <property type="entry name" value="MR_MLE"/>
    <property type="match status" value="1"/>
</dbReference>
<keyword evidence="3 6" id="KW-0456">Lyase</keyword>
<dbReference type="SFLD" id="SFLDF00009">
    <property type="entry name" value="o-succinylbenzoate_synthase"/>
    <property type="match status" value="1"/>
</dbReference>
<dbReference type="GO" id="GO:0043748">
    <property type="term" value="F:O-succinylbenzoate synthase activity"/>
    <property type="evidence" value="ECO:0007669"/>
    <property type="project" value="UniProtKB-EC"/>
</dbReference>
<dbReference type="PANTHER" id="PTHR48073">
    <property type="entry name" value="O-SUCCINYLBENZOATE SYNTHASE-RELATED"/>
    <property type="match status" value="1"/>
</dbReference>
<organism evidence="6">
    <name type="scientific">Thiolapillus brandeum</name>
    <dbReference type="NCBI Taxonomy" id="1076588"/>
    <lineage>
        <taxon>Bacteria</taxon>
        <taxon>Pseudomonadati</taxon>
        <taxon>Pseudomonadota</taxon>
        <taxon>Gammaproteobacteria</taxon>
        <taxon>Chromatiales</taxon>
        <taxon>Sedimenticolaceae</taxon>
        <taxon>Thiolapillus</taxon>
    </lineage>
</organism>